<proteinExistence type="predicted"/>
<dbReference type="STRING" id="493.BWD07_02635"/>
<dbReference type="InterPro" id="IPR002641">
    <property type="entry name" value="PNPLA_dom"/>
</dbReference>
<dbReference type="Pfam" id="PF01734">
    <property type="entry name" value="Patatin"/>
    <property type="match status" value="1"/>
</dbReference>
<feature type="short sequence motif" description="GXGXXG" evidence="2">
    <location>
        <begin position="14"/>
        <end position="19"/>
    </location>
</feature>
<feature type="active site" description="Nucleophile" evidence="2">
    <location>
        <position position="53"/>
    </location>
</feature>
<dbReference type="AlphaFoldDB" id="A0A1X3CZL4"/>
<feature type="domain" description="PNPLA" evidence="3">
    <location>
        <begin position="10"/>
        <end position="191"/>
    </location>
</feature>
<dbReference type="NCBIfam" id="NF041079">
    <property type="entry name" value="CBASS_lipase"/>
    <property type="match status" value="1"/>
</dbReference>
<gene>
    <name evidence="4" type="ORF">NCTC10296_01803</name>
</gene>
<dbReference type="EMBL" id="LR134313">
    <property type="protein sequence ID" value="VEF02458.1"/>
    <property type="molecule type" value="Genomic_DNA"/>
</dbReference>
<evidence type="ECO:0000259" key="3">
    <source>
        <dbReference type="PROSITE" id="PS51635"/>
    </source>
</evidence>
<dbReference type="KEGG" id="nci:NCTC10296_01803"/>
<name>A0A1X3CZL4_9NEIS</name>
<dbReference type="PANTHER" id="PTHR24138:SF12">
    <property type="entry name" value="PATATIN FAMILY PROTEIN"/>
    <property type="match status" value="1"/>
</dbReference>
<keyword evidence="1 2" id="KW-0443">Lipid metabolism</keyword>
<dbReference type="SUPFAM" id="SSF52151">
    <property type="entry name" value="FabD/lysophospholipase-like"/>
    <property type="match status" value="1"/>
</dbReference>
<dbReference type="GO" id="GO:0016042">
    <property type="term" value="P:lipid catabolic process"/>
    <property type="evidence" value="ECO:0007669"/>
    <property type="project" value="UniProtKB-UniRule"/>
</dbReference>
<reference evidence="4 5" key="1">
    <citation type="submission" date="2018-12" db="EMBL/GenBank/DDBJ databases">
        <authorList>
            <consortium name="Pathogen Informatics"/>
        </authorList>
    </citation>
    <scope>NUCLEOTIDE SEQUENCE [LARGE SCALE GENOMIC DNA]</scope>
    <source>
        <strain evidence="4 5">NCTC10296</strain>
    </source>
</reference>
<dbReference type="CDD" id="cd07199">
    <property type="entry name" value="Pat17_PNPLA8_PNPLA9_like"/>
    <property type="match status" value="1"/>
</dbReference>
<dbReference type="PROSITE" id="PS51635">
    <property type="entry name" value="PNPLA"/>
    <property type="match status" value="1"/>
</dbReference>
<dbReference type="Proteomes" id="UP000279284">
    <property type="component" value="Chromosome"/>
</dbReference>
<dbReference type="PANTHER" id="PTHR24138">
    <property type="entry name" value="INTRACELLLAR PHOSPHOLIPASE A FAMILY"/>
    <property type="match status" value="1"/>
</dbReference>
<evidence type="ECO:0000256" key="2">
    <source>
        <dbReference type="PROSITE-ProRule" id="PRU01161"/>
    </source>
</evidence>
<feature type="active site" description="Proton acceptor" evidence="2">
    <location>
        <position position="178"/>
    </location>
</feature>
<keyword evidence="2" id="KW-0442">Lipid degradation</keyword>
<feature type="short sequence motif" description="DGA/G" evidence="2">
    <location>
        <begin position="178"/>
        <end position="180"/>
    </location>
</feature>
<evidence type="ECO:0000256" key="1">
    <source>
        <dbReference type="ARBA" id="ARBA00023098"/>
    </source>
</evidence>
<organism evidence="4 5">
    <name type="scientific">Neisseria canis</name>
    <dbReference type="NCBI Taxonomy" id="493"/>
    <lineage>
        <taxon>Bacteria</taxon>
        <taxon>Pseudomonadati</taxon>
        <taxon>Pseudomonadota</taxon>
        <taxon>Betaproteobacteria</taxon>
        <taxon>Neisseriales</taxon>
        <taxon>Neisseriaceae</taxon>
        <taxon>Neisseria</taxon>
    </lineage>
</organism>
<dbReference type="InterPro" id="IPR047156">
    <property type="entry name" value="Teg/CotR/CapV-like"/>
</dbReference>
<feature type="short sequence motif" description="GXSXG" evidence="2">
    <location>
        <begin position="51"/>
        <end position="55"/>
    </location>
</feature>
<accession>A0A1X3CZL4</accession>
<dbReference type="InterPro" id="IPR016035">
    <property type="entry name" value="Acyl_Trfase/lysoPLipase"/>
</dbReference>
<dbReference type="OrthoDB" id="9807112at2"/>
<dbReference type="Gene3D" id="3.40.1090.10">
    <property type="entry name" value="Cytosolic phospholipase A2 catalytic domain"/>
    <property type="match status" value="1"/>
</dbReference>
<keyword evidence="2" id="KW-0378">Hydrolase</keyword>
<evidence type="ECO:0000313" key="4">
    <source>
        <dbReference type="EMBL" id="VEF02458.1"/>
    </source>
</evidence>
<evidence type="ECO:0000313" key="5">
    <source>
        <dbReference type="Proteomes" id="UP000279284"/>
    </source>
</evidence>
<sequence length="338" mass="37743">MNNKQEFKILSLSGGGYRGLYTATVLHHLEKKIKEQNPNDCLANYFDLITGTSIGGIIALALAYEISTDKIVGVFDKQGEYIFKKQSWGYFSKAKYSSAALREILQSWFKDDLIGSLKHPVAIPAINYTAGKPVVFKTPHHPTFRMDWEQKIIDVALATSAAPTYFQRHNIGKSEFIDGGLFANSPSLIGLHEAEIFFKQPIEHIKILSIGTMSAKKTVNPKRNQGGLFDWGEGNPTKAPQNIMDITLSSQQLFMQQMVKHRIGDNLVIIDETLTHSSVPFVGLDQTTEEAKKILVGNADQSAKEALGKDSITAFLKEKVSRAKFFYGQWNNIEDQNI</sequence>
<dbReference type="RefSeq" id="WP_085415827.1">
    <property type="nucleotide sequence ID" value="NZ_CAUJPY010000007.1"/>
</dbReference>
<dbReference type="GO" id="GO:0016787">
    <property type="term" value="F:hydrolase activity"/>
    <property type="evidence" value="ECO:0007669"/>
    <property type="project" value="UniProtKB-UniRule"/>
</dbReference>
<protein>
    <submittedName>
        <fullName evidence="4">Patatin</fullName>
    </submittedName>
</protein>
<keyword evidence="5" id="KW-1185">Reference proteome</keyword>